<feature type="transmembrane region" description="Helical" evidence="8">
    <location>
        <begin position="20"/>
        <end position="53"/>
    </location>
</feature>
<dbReference type="STRING" id="1445510.YC6258_04614"/>
<dbReference type="Proteomes" id="UP000032266">
    <property type="component" value="Chromosome"/>
</dbReference>
<evidence type="ECO:0000256" key="1">
    <source>
        <dbReference type="ARBA" id="ARBA00004651"/>
    </source>
</evidence>
<keyword evidence="3" id="KW-0813">Transport</keyword>
<evidence type="ECO:0000256" key="2">
    <source>
        <dbReference type="ARBA" id="ARBA00010735"/>
    </source>
</evidence>
<proteinExistence type="inferred from homology"/>
<keyword evidence="5 8" id="KW-0812">Transmembrane</keyword>
<keyword evidence="7 8" id="KW-0472">Membrane</keyword>
<evidence type="ECO:0000256" key="6">
    <source>
        <dbReference type="ARBA" id="ARBA00022989"/>
    </source>
</evidence>
<dbReference type="EMBL" id="CP007142">
    <property type="protein sequence ID" value="AJQ96646.1"/>
    <property type="molecule type" value="Genomic_DNA"/>
</dbReference>
<feature type="transmembrane region" description="Helical" evidence="8">
    <location>
        <begin position="167"/>
        <end position="184"/>
    </location>
</feature>
<organism evidence="9 10">
    <name type="scientific">Gynuella sunshinyii YC6258</name>
    <dbReference type="NCBI Taxonomy" id="1445510"/>
    <lineage>
        <taxon>Bacteria</taxon>
        <taxon>Pseudomonadati</taxon>
        <taxon>Pseudomonadota</taxon>
        <taxon>Gammaproteobacteria</taxon>
        <taxon>Oceanospirillales</taxon>
        <taxon>Saccharospirillaceae</taxon>
        <taxon>Gynuella</taxon>
    </lineage>
</organism>
<dbReference type="RefSeq" id="WP_044618610.1">
    <property type="nucleotide sequence ID" value="NZ_CP007142.1"/>
</dbReference>
<accession>A0A0C5VQW3</accession>
<dbReference type="InterPro" id="IPR011606">
    <property type="entry name" value="Brnchd-chn_aa_trnsp_permease"/>
</dbReference>
<evidence type="ECO:0000313" key="10">
    <source>
        <dbReference type="Proteomes" id="UP000032266"/>
    </source>
</evidence>
<comment type="subcellular location">
    <subcellularLocation>
        <location evidence="1">Cell membrane</location>
        <topology evidence="1">Multi-pass membrane protein</topology>
    </subcellularLocation>
</comment>
<sequence length="238" mass="26083">MNHKVRLSLALSGARDTIPLIIAAMPFGLVFGALAISSGFSATFTMAMSVFVFAGASQFIAISLLASAAAFPVVLITVFIVNLRHLLYSASLMNDMHALAGWAKPILSFWMTDETFAVVTSRRLKYPKSPGLFWYYLGSALFMYLSWQLFTWIGIHAGEQIPDLSKWGLDVAMVVAFVGIVTPLLKTKSHWACALTSAVSAGLTFHWPYQLGFLFSCALAIIVGVTINWKTRPEVQHV</sequence>
<comment type="similarity">
    <text evidence="2">Belongs to the AzlC family.</text>
</comment>
<dbReference type="PANTHER" id="PTHR34979">
    <property type="entry name" value="INNER MEMBRANE PROTEIN YGAZ"/>
    <property type="match status" value="1"/>
</dbReference>
<dbReference type="HOGENOM" id="CLU_065777_1_1_6"/>
<reference evidence="9 10" key="1">
    <citation type="submission" date="2014-01" db="EMBL/GenBank/DDBJ databases">
        <title>Full genme sequencing of cellulolytic bacterium Gynuella sunshinyii YC6258T gen. nov., sp. nov.</title>
        <authorList>
            <person name="Khan H."/>
            <person name="Chung E.J."/>
            <person name="Chung Y.R."/>
        </authorList>
    </citation>
    <scope>NUCLEOTIDE SEQUENCE [LARGE SCALE GENOMIC DNA]</scope>
    <source>
        <strain evidence="9 10">YC6258</strain>
    </source>
</reference>
<evidence type="ECO:0000256" key="3">
    <source>
        <dbReference type="ARBA" id="ARBA00022448"/>
    </source>
</evidence>
<feature type="transmembrane region" description="Helical" evidence="8">
    <location>
        <begin position="213"/>
        <end position="229"/>
    </location>
</feature>
<dbReference type="GO" id="GO:1903785">
    <property type="term" value="P:L-valine transmembrane transport"/>
    <property type="evidence" value="ECO:0007669"/>
    <property type="project" value="TreeGrafter"/>
</dbReference>
<keyword evidence="6 8" id="KW-1133">Transmembrane helix</keyword>
<evidence type="ECO:0000256" key="4">
    <source>
        <dbReference type="ARBA" id="ARBA00022475"/>
    </source>
</evidence>
<evidence type="ECO:0000256" key="8">
    <source>
        <dbReference type="SAM" id="Phobius"/>
    </source>
</evidence>
<protein>
    <submittedName>
        <fullName evidence="9">Putative branched-chain amino acid permease (Azaleucine resistance)</fullName>
    </submittedName>
</protein>
<feature type="transmembrane region" description="Helical" evidence="8">
    <location>
        <begin position="59"/>
        <end position="83"/>
    </location>
</feature>
<dbReference type="AlphaFoldDB" id="A0A0C5VQW3"/>
<gene>
    <name evidence="9" type="ORF">YC6258_04614</name>
</gene>
<evidence type="ECO:0000256" key="7">
    <source>
        <dbReference type="ARBA" id="ARBA00023136"/>
    </source>
</evidence>
<keyword evidence="4" id="KW-1003">Cell membrane</keyword>
<keyword evidence="10" id="KW-1185">Reference proteome</keyword>
<dbReference type="GO" id="GO:0005886">
    <property type="term" value="C:plasma membrane"/>
    <property type="evidence" value="ECO:0007669"/>
    <property type="project" value="UniProtKB-SubCell"/>
</dbReference>
<dbReference type="KEGG" id="gsn:YC6258_04614"/>
<evidence type="ECO:0000256" key="5">
    <source>
        <dbReference type="ARBA" id="ARBA00022692"/>
    </source>
</evidence>
<evidence type="ECO:0000313" key="9">
    <source>
        <dbReference type="EMBL" id="AJQ96646.1"/>
    </source>
</evidence>
<name>A0A0C5VQW3_9GAMM</name>
<dbReference type="OrthoDB" id="9803444at2"/>
<feature type="transmembrane region" description="Helical" evidence="8">
    <location>
        <begin position="132"/>
        <end position="155"/>
    </location>
</feature>
<dbReference type="Pfam" id="PF03591">
    <property type="entry name" value="AzlC"/>
    <property type="match status" value="1"/>
</dbReference>
<dbReference type="PANTHER" id="PTHR34979:SF1">
    <property type="entry name" value="INNER MEMBRANE PROTEIN YGAZ"/>
    <property type="match status" value="1"/>
</dbReference>